<reference evidence="3" key="1">
    <citation type="submission" date="2024-10" db="EMBL/GenBank/DDBJ databases">
        <authorList>
            <person name="Ryan C."/>
        </authorList>
    </citation>
    <scope>NUCLEOTIDE SEQUENCE [LARGE SCALE GENOMIC DNA]</scope>
</reference>
<dbReference type="EMBL" id="OZ075135">
    <property type="protein sequence ID" value="CAL4998679.1"/>
    <property type="molecule type" value="Genomic_DNA"/>
</dbReference>
<proteinExistence type="predicted"/>
<feature type="transmembrane region" description="Helical" evidence="2">
    <location>
        <begin position="41"/>
        <end position="61"/>
    </location>
</feature>
<feature type="transmembrane region" description="Helical" evidence="2">
    <location>
        <begin position="81"/>
        <end position="102"/>
    </location>
</feature>
<evidence type="ECO:0000313" key="3">
    <source>
        <dbReference type="EMBL" id="CAL4998679.1"/>
    </source>
</evidence>
<keyword evidence="2" id="KW-0812">Transmembrane</keyword>
<keyword evidence="4" id="KW-1185">Reference proteome</keyword>
<dbReference type="AlphaFoldDB" id="A0ABC9BI50"/>
<feature type="transmembrane region" description="Helical" evidence="2">
    <location>
        <begin position="173"/>
        <end position="190"/>
    </location>
</feature>
<organism evidence="3 4">
    <name type="scientific">Urochloa decumbens</name>
    <dbReference type="NCBI Taxonomy" id="240449"/>
    <lineage>
        <taxon>Eukaryota</taxon>
        <taxon>Viridiplantae</taxon>
        <taxon>Streptophyta</taxon>
        <taxon>Embryophyta</taxon>
        <taxon>Tracheophyta</taxon>
        <taxon>Spermatophyta</taxon>
        <taxon>Magnoliopsida</taxon>
        <taxon>Liliopsida</taxon>
        <taxon>Poales</taxon>
        <taxon>Poaceae</taxon>
        <taxon>PACMAD clade</taxon>
        <taxon>Panicoideae</taxon>
        <taxon>Panicodae</taxon>
        <taxon>Paniceae</taxon>
        <taxon>Melinidinae</taxon>
        <taxon>Urochloa</taxon>
    </lineage>
</organism>
<gene>
    <name evidence="3" type="ORF">URODEC1_LOCUS63937</name>
</gene>
<sequence length="202" mass="21290">MAGIGAAGAPPQALASAPGPPARRGATAAAPRGRLELAADALRCCFTGAILVFNASCAAFMASRRACGMGSRAAAIAEELFFRAFLPMVLLLELTVLAQLLLELFGGRNEARVAPAGEGGRGRQDALRRSVNAPVFFVSLLYMNVGMLMLILAPGKEFYIASVGYMVGDVGCFLYSVAFSCLIVYPHLLVQLRSIYAKLKEA</sequence>
<accession>A0ABC9BI50</accession>
<keyword evidence="2" id="KW-1133">Transmembrane helix</keyword>
<feature type="region of interest" description="Disordered" evidence="1">
    <location>
        <begin position="1"/>
        <end position="27"/>
    </location>
</feature>
<keyword evidence="2" id="KW-0472">Membrane</keyword>
<name>A0ABC9BI50_9POAL</name>
<protein>
    <submittedName>
        <fullName evidence="3">Uncharacterized protein</fullName>
    </submittedName>
</protein>
<evidence type="ECO:0000256" key="2">
    <source>
        <dbReference type="SAM" id="Phobius"/>
    </source>
</evidence>
<feature type="transmembrane region" description="Helical" evidence="2">
    <location>
        <begin position="131"/>
        <end position="153"/>
    </location>
</feature>
<evidence type="ECO:0000313" key="4">
    <source>
        <dbReference type="Proteomes" id="UP001497457"/>
    </source>
</evidence>
<evidence type="ECO:0000256" key="1">
    <source>
        <dbReference type="SAM" id="MobiDB-lite"/>
    </source>
</evidence>
<dbReference type="Proteomes" id="UP001497457">
    <property type="component" value="Chromosome 25rd"/>
</dbReference>